<accession>A0ABT7EAL4</accession>
<proteinExistence type="predicted"/>
<feature type="domain" description="Methyltransferase" evidence="1">
    <location>
        <begin position="36"/>
        <end position="96"/>
    </location>
</feature>
<protein>
    <submittedName>
        <fullName evidence="2">Methyltransferase</fullName>
    </submittedName>
</protein>
<dbReference type="Gene3D" id="3.40.50.150">
    <property type="entry name" value="Vaccinia Virus protein VP39"/>
    <property type="match status" value="1"/>
</dbReference>
<dbReference type="InterPro" id="IPR025714">
    <property type="entry name" value="Methyltranfer_dom"/>
</dbReference>
<dbReference type="InterPro" id="IPR029063">
    <property type="entry name" value="SAM-dependent_MTases_sf"/>
</dbReference>
<dbReference type="EMBL" id="JASKYM010000004">
    <property type="protein sequence ID" value="MDK2563972.1"/>
    <property type="molecule type" value="Genomic_DNA"/>
</dbReference>
<gene>
    <name evidence="2" type="ORF">QOZ84_10450</name>
</gene>
<organism evidence="2 3">
    <name type="scientific">Romboutsia sedimentorum</name>
    <dbReference type="NCBI Taxonomy" id="1368474"/>
    <lineage>
        <taxon>Bacteria</taxon>
        <taxon>Bacillati</taxon>
        <taxon>Bacillota</taxon>
        <taxon>Clostridia</taxon>
        <taxon>Peptostreptococcales</taxon>
        <taxon>Peptostreptococcaceae</taxon>
        <taxon>Romboutsia</taxon>
    </lineage>
</organism>
<dbReference type="GO" id="GO:0032259">
    <property type="term" value="P:methylation"/>
    <property type="evidence" value="ECO:0007669"/>
    <property type="project" value="UniProtKB-KW"/>
</dbReference>
<reference evidence="2 3" key="1">
    <citation type="submission" date="2023-05" db="EMBL/GenBank/DDBJ databases">
        <title>Rombocin, a short stable natural nisin variant, displays selective antimicrobial activity against Listeria monocytogenes and employs dual mode of action to kill target bacterial strains.</title>
        <authorList>
            <person name="Wambui J."/>
            <person name="Stephan R."/>
            <person name="Kuipers O.P."/>
        </authorList>
    </citation>
    <scope>NUCLEOTIDE SEQUENCE [LARGE SCALE GENOMIC DNA]</scope>
    <source>
        <strain evidence="2 3">RC002</strain>
    </source>
</reference>
<keyword evidence="3" id="KW-1185">Reference proteome</keyword>
<name>A0ABT7EAL4_9FIRM</name>
<dbReference type="Proteomes" id="UP001301012">
    <property type="component" value="Unassembled WGS sequence"/>
</dbReference>
<evidence type="ECO:0000313" key="2">
    <source>
        <dbReference type="EMBL" id="MDK2563972.1"/>
    </source>
</evidence>
<dbReference type="RefSeq" id="WP_284132903.1">
    <property type="nucleotide sequence ID" value="NZ_JASKYM010000004.1"/>
</dbReference>
<evidence type="ECO:0000313" key="3">
    <source>
        <dbReference type="Proteomes" id="UP001301012"/>
    </source>
</evidence>
<dbReference type="Pfam" id="PF13679">
    <property type="entry name" value="Methyltransf_32"/>
    <property type="match status" value="1"/>
</dbReference>
<keyword evidence="2" id="KW-0489">Methyltransferase</keyword>
<sequence>MQAQTYEKLLNINTSGEELWSEKINHYHPYQATSYQALELLFKNYKIKEEDYVVDFGCGKGRLNFYINYIFKCSVVGVEMDENYYHDCLYNKQTYLEKHKRRSSNKINFKCCFAQDYKIDKLENKFYFFNPFSVVIFRKIIDNILNSFYENQRDIELVLYYPSEDYIYYLENETQFVIKDEVILNDLYNKDSQERFLIYQLSYIK</sequence>
<keyword evidence="2" id="KW-0808">Transferase</keyword>
<comment type="caution">
    <text evidence="2">The sequence shown here is derived from an EMBL/GenBank/DDBJ whole genome shotgun (WGS) entry which is preliminary data.</text>
</comment>
<evidence type="ECO:0000259" key="1">
    <source>
        <dbReference type="Pfam" id="PF13679"/>
    </source>
</evidence>
<dbReference type="SUPFAM" id="SSF53335">
    <property type="entry name" value="S-adenosyl-L-methionine-dependent methyltransferases"/>
    <property type="match status" value="1"/>
</dbReference>
<dbReference type="GO" id="GO:0008168">
    <property type="term" value="F:methyltransferase activity"/>
    <property type="evidence" value="ECO:0007669"/>
    <property type="project" value="UniProtKB-KW"/>
</dbReference>